<evidence type="ECO:0000313" key="9">
    <source>
        <dbReference type="EMBL" id="KAK7814861.1"/>
    </source>
</evidence>
<evidence type="ECO:0000256" key="3">
    <source>
        <dbReference type="ARBA" id="ARBA00022490"/>
    </source>
</evidence>
<dbReference type="PANTHER" id="PTHR35259">
    <property type="entry name" value="BOMBESIN RECEPTOR-ACTIVATED PROTEIN C6ORF89"/>
    <property type="match status" value="1"/>
</dbReference>
<keyword evidence="10" id="KW-1185">Reference proteome</keyword>
<evidence type="ECO:0000256" key="5">
    <source>
        <dbReference type="ARBA" id="ARBA00022968"/>
    </source>
</evidence>
<comment type="subcellular location">
    <subcellularLocation>
        <location evidence="2">Cytoplasm</location>
    </subcellularLocation>
    <subcellularLocation>
        <location evidence="1">Golgi apparatus membrane</location>
        <topology evidence="1">Single-pass type II membrane protein</topology>
    </subcellularLocation>
</comment>
<reference evidence="9 10" key="1">
    <citation type="journal article" date="2023" name="bioRxiv">
        <title>Conserved and derived expression patterns and positive selection on dental genes reveal complex evolutionary context of ever-growing rodent molars.</title>
        <authorList>
            <person name="Calamari Z.T."/>
            <person name="Song A."/>
            <person name="Cohen E."/>
            <person name="Akter M."/>
            <person name="Roy R.D."/>
            <person name="Hallikas O."/>
            <person name="Christensen M.M."/>
            <person name="Li P."/>
            <person name="Marangoni P."/>
            <person name="Jernvall J."/>
            <person name="Klein O.D."/>
        </authorList>
    </citation>
    <scope>NUCLEOTIDE SEQUENCE [LARGE SCALE GENOMIC DNA]</scope>
    <source>
        <strain evidence="9">V071</strain>
    </source>
</reference>
<dbReference type="EMBL" id="JBBHLL010000118">
    <property type="protein sequence ID" value="KAK7814861.1"/>
    <property type="molecule type" value="Genomic_DNA"/>
</dbReference>
<dbReference type="PANTHER" id="PTHR35259:SF1">
    <property type="entry name" value="BOMBESIN RECEPTOR-ACTIVATED PROTEIN C6ORF89"/>
    <property type="match status" value="1"/>
</dbReference>
<accession>A0AAW0IL67</accession>
<dbReference type="GO" id="GO:0005730">
    <property type="term" value="C:nucleolus"/>
    <property type="evidence" value="ECO:0007669"/>
    <property type="project" value="TreeGrafter"/>
</dbReference>
<dbReference type="Proteomes" id="UP001488838">
    <property type="component" value="Unassembled WGS sequence"/>
</dbReference>
<proteinExistence type="predicted"/>
<evidence type="ECO:0000256" key="8">
    <source>
        <dbReference type="ARBA" id="ARBA00023136"/>
    </source>
</evidence>
<evidence type="ECO:0000313" key="10">
    <source>
        <dbReference type="Proteomes" id="UP001488838"/>
    </source>
</evidence>
<evidence type="ECO:0000256" key="6">
    <source>
        <dbReference type="ARBA" id="ARBA00022989"/>
    </source>
</evidence>
<name>A0AAW0IL67_MYOGA</name>
<organism evidence="9 10">
    <name type="scientific">Myodes glareolus</name>
    <name type="common">Bank vole</name>
    <name type="synonym">Clethrionomys glareolus</name>
    <dbReference type="NCBI Taxonomy" id="447135"/>
    <lineage>
        <taxon>Eukaryota</taxon>
        <taxon>Metazoa</taxon>
        <taxon>Chordata</taxon>
        <taxon>Craniata</taxon>
        <taxon>Vertebrata</taxon>
        <taxon>Euteleostomi</taxon>
        <taxon>Mammalia</taxon>
        <taxon>Eutheria</taxon>
        <taxon>Euarchontoglires</taxon>
        <taxon>Glires</taxon>
        <taxon>Rodentia</taxon>
        <taxon>Myomorpha</taxon>
        <taxon>Muroidea</taxon>
        <taxon>Cricetidae</taxon>
        <taxon>Arvicolinae</taxon>
        <taxon>Myodes</taxon>
    </lineage>
</organism>
<evidence type="ECO:0000256" key="7">
    <source>
        <dbReference type="ARBA" id="ARBA00023034"/>
    </source>
</evidence>
<dbReference type="GO" id="GO:0000139">
    <property type="term" value="C:Golgi membrane"/>
    <property type="evidence" value="ECO:0007669"/>
    <property type="project" value="UniProtKB-SubCell"/>
</dbReference>
<dbReference type="AlphaFoldDB" id="A0AAW0IL67"/>
<protein>
    <submittedName>
        <fullName evidence="9">Uncharacterized protein</fullName>
    </submittedName>
</protein>
<keyword evidence="7" id="KW-0333">Golgi apparatus</keyword>
<gene>
    <name evidence="9" type="ORF">U0070_026362</name>
</gene>
<keyword evidence="5" id="KW-0735">Signal-anchor</keyword>
<sequence>FDPWSSSGCEQNESEPIPANCTGCAQILPLKVTLPEDTPKTFERLRPLVIKVGKKPGFPMNSLPIKGWIKPCEAVVTHCGNSLWPSLSFYVTKTGQPLLSSEIQHFSCQYPEATEGFSEGFLTKWWRCFPERWFPFSYPWRRPLNRSQVLRELFPVFTQLPFPKDASLHKCFLIHPEPVVGSKMHKVHDLFTVGSGEAMLQLIPPFQCRRHCQSVAMPIGPGDIGYAGAAHWKVYIVARGVQPLVICDGTTLSEQ</sequence>
<keyword evidence="8" id="KW-0472">Membrane</keyword>
<evidence type="ECO:0000256" key="2">
    <source>
        <dbReference type="ARBA" id="ARBA00004496"/>
    </source>
</evidence>
<keyword evidence="4" id="KW-0812">Transmembrane</keyword>
<keyword evidence="6" id="KW-1133">Transmembrane helix</keyword>
<evidence type="ECO:0000256" key="4">
    <source>
        <dbReference type="ARBA" id="ARBA00022692"/>
    </source>
</evidence>
<keyword evidence="3" id="KW-0963">Cytoplasm</keyword>
<dbReference type="InterPro" id="IPR038757">
    <property type="entry name" value="BRAP"/>
</dbReference>
<feature type="non-terminal residue" evidence="9">
    <location>
        <position position="1"/>
    </location>
</feature>
<evidence type="ECO:0000256" key="1">
    <source>
        <dbReference type="ARBA" id="ARBA00004323"/>
    </source>
</evidence>
<comment type="caution">
    <text evidence="9">The sequence shown here is derived from an EMBL/GenBank/DDBJ whole genome shotgun (WGS) entry which is preliminary data.</text>
</comment>